<keyword evidence="2" id="KW-1185">Reference proteome</keyword>
<organism evidence="1 2">
    <name type="scientific">Zarea fungicola</name>
    <dbReference type="NCBI Taxonomy" id="93591"/>
    <lineage>
        <taxon>Eukaryota</taxon>
        <taxon>Fungi</taxon>
        <taxon>Dikarya</taxon>
        <taxon>Ascomycota</taxon>
        <taxon>Pezizomycotina</taxon>
        <taxon>Sordariomycetes</taxon>
        <taxon>Hypocreomycetidae</taxon>
        <taxon>Hypocreales</taxon>
        <taxon>Cordycipitaceae</taxon>
        <taxon>Zarea</taxon>
    </lineage>
</organism>
<proteinExistence type="predicted"/>
<dbReference type="Proteomes" id="UP001143910">
    <property type="component" value="Unassembled WGS sequence"/>
</dbReference>
<sequence>MVEDVREWCGKDKDWMKTRQRIEDIYGYANFLGWCHVIPNHAIMIMALIYGANCFSTAMMIVNTAGRDTDCNSGNVGCLVALMHGMSSFEGETDWRGPIADRALISTADGGYSINNAARIAIDIANAGRRLSGEAPLPNPKNSAQFHFTLAGSVQGFQAVSPSAASVTVKQDVDDLNEPGLAIDVVNLEEGSGPIEVLTPTATPKDVVNMGTNYPLMASPLVYPGQKVTAELGTSNQISAAFQVSLRIKVNTAEDGQDTMDSEAIWLNPGTLRQSLEWTIPDSMESQPIEAIGIAISAAGESAAGTIWLKSLGWSGAPQMTLMRPQKGPSSFWDRSWVNGVDIWLEAMGVSVCIAQSKGEGIVSYGTREWTDYSLTASRLVIKIGGPSGVAIRVQGLNRYYALVFNEGKDSISLIKAKDEERIELARVNYEWKLDNEYQIALEAKEDMIRARVGTAEVVARDSEYLGGGLGLVVTDGSLSVDSIKIAPIV</sequence>
<protein>
    <submittedName>
        <fullName evidence="1">Uncharacterized protein</fullName>
    </submittedName>
</protein>
<comment type="caution">
    <text evidence="1">The sequence shown here is derived from an EMBL/GenBank/DDBJ whole genome shotgun (WGS) entry which is preliminary data.</text>
</comment>
<dbReference type="EMBL" id="JANJQO010002816">
    <property type="protein sequence ID" value="KAJ2965888.1"/>
    <property type="molecule type" value="Genomic_DNA"/>
</dbReference>
<evidence type="ECO:0000313" key="1">
    <source>
        <dbReference type="EMBL" id="KAJ2965888.1"/>
    </source>
</evidence>
<gene>
    <name evidence="1" type="ORF">NQ176_g10405</name>
</gene>
<accession>A0ACC1MH90</accession>
<name>A0ACC1MH90_9HYPO</name>
<evidence type="ECO:0000313" key="2">
    <source>
        <dbReference type="Proteomes" id="UP001143910"/>
    </source>
</evidence>
<reference evidence="1" key="1">
    <citation type="submission" date="2022-08" db="EMBL/GenBank/DDBJ databases">
        <title>Genome Sequence of Lecanicillium fungicola.</title>
        <authorList>
            <person name="Buettner E."/>
        </authorList>
    </citation>
    <scope>NUCLEOTIDE SEQUENCE</scope>
    <source>
        <strain evidence="1">Babe33</strain>
    </source>
</reference>